<evidence type="ECO:0000313" key="9">
    <source>
        <dbReference type="EMBL" id="ADB62918.1"/>
    </source>
</evidence>
<dbReference type="SUPFAM" id="SSF50370">
    <property type="entry name" value="Ricin B-like lectins"/>
    <property type="match status" value="1"/>
</dbReference>
<keyword evidence="9" id="KW-0614">Plasmid</keyword>
<dbReference type="CAZy" id="CBM13">
    <property type="family name" value="Carbohydrate-Binding Module Family 13"/>
</dbReference>
<evidence type="ECO:0000256" key="4">
    <source>
        <dbReference type="ARBA" id="ARBA00023157"/>
    </source>
</evidence>
<dbReference type="CDD" id="cd00161">
    <property type="entry name" value="beta-trefoil_Ricin-like"/>
    <property type="match status" value="1"/>
</dbReference>
<keyword evidence="2" id="KW-0732">Signal</keyword>
<feature type="domain" description="Ricin B lectin" evidence="7">
    <location>
        <begin position="1274"/>
        <end position="1411"/>
    </location>
</feature>
<evidence type="ECO:0000256" key="5">
    <source>
        <dbReference type="ARBA" id="ARBA00023295"/>
    </source>
</evidence>
<dbReference type="InterPro" id="IPR013189">
    <property type="entry name" value="Glyco_hydro_32_C"/>
</dbReference>
<evidence type="ECO:0000259" key="7">
    <source>
        <dbReference type="SMART" id="SM00458"/>
    </source>
</evidence>
<dbReference type="SUPFAM" id="SSF75005">
    <property type="entry name" value="Arabinanase/levansucrase/invertase"/>
    <property type="match status" value="2"/>
</dbReference>
<reference evidence="9 10" key="1">
    <citation type="journal article" date="2010" name="Stand. Genomic Sci.">
        <title>Complete genome sequence of Haloterrigena turkmenica type strain (4k).</title>
        <authorList>
            <person name="Saunders E."/>
            <person name="Tindall B.J."/>
            <person name="Fahnrich R."/>
            <person name="Lapidus A."/>
            <person name="Copeland A."/>
            <person name="Del Rio T.G."/>
            <person name="Lucas S."/>
            <person name="Chen F."/>
            <person name="Tice H."/>
            <person name="Cheng J.F."/>
            <person name="Han C."/>
            <person name="Detter J.C."/>
            <person name="Bruce D."/>
            <person name="Goodwin L."/>
            <person name="Chain P."/>
            <person name="Pitluck S."/>
            <person name="Pati A."/>
            <person name="Ivanova N."/>
            <person name="Mavromatis K."/>
            <person name="Chen A."/>
            <person name="Palaniappan K."/>
            <person name="Land M."/>
            <person name="Hauser L."/>
            <person name="Chang Y.J."/>
            <person name="Jeffries C.D."/>
            <person name="Brettin T."/>
            <person name="Rohde M."/>
            <person name="Goker M."/>
            <person name="Bristow J."/>
            <person name="Eisen J.A."/>
            <person name="Markowitz V."/>
            <person name="Hugenholtz P."/>
            <person name="Klenk H.P."/>
            <person name="Kyrpides N.C."/>
        </authorList>
    </citation>
    <scope>NUCLEOTIDE SEQUENCE [LARGE SCALE GENOMIC DNA]</scope>
    <source>
        <strain evidence="10">ATCC 51198 / DSM 5511 / JCM 9101 / NCIMB 13204 / VKM B-1734 / 4k</strain>
    </source>
</reference>
<organism evidence="9 10">
    <name type="scientific">Haloterrigena turkmenica (strain ATCC 51198 / DSM 5511 / JCM 9101 / NCIMB 13204 / VKM B-1734 / 4k)</name>
    <name type="common">Halococcus turkmenicus</name>
    <dbReference type="NCBI Taxonomy" id="543526"/>
    <lineage>
        <taxon>Archaea</taxon>
        <taxon>Methanobacteriati</taxon>
        <taxon>Methanobacteriota</taxon>
        <taxon>Stenosarchaea group</taxon>
        <taxon>Halobacteria</taxon>
        <taxon>Halobacteriales</taxon>
        <taxon>Natrialbaceae</taxon>
        <taxon>Haloterrigena</taxon>
    </lineage>
</organism>
<dbReference type="SMART" id="SM00640">
    <property type="entry name" value="Glyco_32"/>
    <property type="match status" value="2"/>
</dbReference>
<geneLocation type="plasmid" evidence="9 10">
    <name>pHTUR01</name>
</geneLocation>
<dbReference type="InterPro" id="IPR023296">
    <property type="entry name" value="Glyco_hydro_beta-prop_sf"/>
</dbReference>
<evidence type="ECO:0000259" key="8">
    <source>
        <dbReference type="SMART" id="SM00560"/>
    </source>
</evidence>
<name>D2S0M1_HALTV</name>
<dbReference type="InterPro" id="IPR013320">
    <property type="entry name" value="ConA-like_dom_sf"/>
</dbReference>
<keyword evidence="4" id="KW-1015">Disulfide bond</keyword>
<dbReference type="InterPro" id="IPR001362">
    <property type="entry name" value="Glyco_hydro_32"/>
</dbReference>
<dbReference type="Pfam" id="PF14200">
    <property type="entry name" value="RicinB_lectin_2"/>
    <property type="match status" value="2"/>
</dbReference>
<proteinExistence type="inferred from homology"/>
<dbReference type="CDD" id="cd08996">
    <property type="entry name" value="GH32_FFase"/>
    <property type="match status" value="1"/>
</dbReference>
<dbReference type="PANTHER" id="PTHR42800:SF1">
    <property type="entry name" value="EXOINULINASE INUD (AFU_ORTHOLOGUE AFUA_5G00480)"/>
    <property type="match status" value="1"/>
</dbReference>
<dbReference type="SUPFAM" id="SSF49899">
    <property type="entry name" value="Concanavalin A-like lectins/glucanases"/>
    <property type="match status" value="3"/>
</dbReference>
<evidence type="ECO:0000256" key="6">
    <source>
        <dbReference type="SAM" id="MobiDB-lite"/>
    </source>
</evidence>
<comment type="similarity">
    <text evidence="1">Belongs to the glycosyl hydrolase 32 family.</text>
</comment>
<dbReference type="CDD" id="cd18622">
    <property type="entry name" value="GH32_Inu-like"/>
    <property type="match status" value="1"/>
</dbReference>
<evidence type="ECO:0000313" key="10">
    <source>
        <dbReference type="Proteomes" id="UP000001903"/>
    </source>
</evidence>
<gene>
    <name evidence="9" type="ordered locus">Htur_4084</name>
</gene>
<dbReference type="Proteomes" id="UP000001903">
    <property type="component" value="Plasmid pHTUR01"/>
</dbReference>
<accession>D2S0M1</accession>
<keyword evidence="5" id="KW-0326">Glycosidase</keyword>
<feature type="region of interest" description="Disordered" evidence="6">
    <location>
        <begin position="706"/>
        <end position="735"/>
    </location>
</feature>
<dbReference type="Gene3D" id="2.80.10.50">
    <property type="match status" value="3"/>
</dbReference>
<dbReference type="CAZy" id="GH32">
    <property type="family name" value="Glycoside Hydrolase Family 32"/>
</dbReference>
<evidence type="ECO:0000256" key="3">
    <source>
        <dbReference type="ARBA" id="ARBA00022801"/>
    </source>
</evidence>
<evidence type="ECO:0000256" key="1">
    <source>
        <dbReference type="ARBA" id="ARBA00009902"/>
    </source>
</evidence>
<dbReference type="GO" id="GO:0005987">
    <property type="term" value="P:sucrose catabolic process"/>
    <property type="evidence" value="ECO:0007669"/>
    <property type="project" value="TreeGrafter"/>
</dbReference>
<keyword evidence="10" id="KW-1185">Reference proteome</keyword>
<dbReference type="GO" id="GO:0030246">
    <property type="term" value="F:carbohydrate binding"/>
    <property type="evidence" value="ECO:0007669"/>
    <property type="project" value="UniProtKB-KW"/>
</dbReference>
<keyword evidence="3" id="KW-0378">Hydrolase</keyword>
<dbReference type="InterPro" id="IPR000772">
    <property type="entry name" value="Ricin_B_lectin"/>
</dbReference>
<dbReference type="HOGENOM" id="CLU_253512_0_0_2"/>
<dbReference type="Gene3D" id="2.60.120.200">
    <property type="match status" value="1"/>
</dbReference>
<dbReference type="GO" id="GO:0004575">
    <property type="term" value="F:sucrose alpha-glucosidase activity"/>
    <property type="evidence" value="ECO:0007669"/>
    <property type="project" value="TreeGrafter"/>
</dbReference>
<dbReference type="Gene3D" id="2.115.10.20">
    <property type="entry name" value="Glycosyl hydrolase domain, family 43"/>
    <property type="match status" value="2"/>
</dbReference>
<dbReference type="SMART" id="SM00560">
    <property type="entry name" value="LamGL"/>
    <property type="match status" value="1"/>
</dbReference>
<dbReference type="InterPro" id="IPR035992">
    <property type="entry name" value="Ricin_B-like_lectins"/>
</dbReference>
<dbReference type="EMBL" id="CP001861">
    <property type="protein sequence ID" value="ADB62918.1"/>
    <property type="molecule type" value="Genomic_DNA"/>
</dbReference>
<dbReference type="Gene3D" id="2.60.120.560">
    <property type="entry name" value="Exo-inulinase, domain 1"/>
    <property type="match status" value="2"/>
</dbReference>
<dbReference type="InterPro" id="IPR006558">
    <property type="entry name" value="LamG-like"/>
</dbReference>
<sequence>MLMVIDSRTVTENHKRSASTDSIGHVNRRDWLQIFGEVAVSASIGGALTESVTASHTESKIGDWPLDEGSGDSTVESVAGYRKHVAYKGDRDPLWVDGKGQNGLLFDGYTTWAAWEADELAPEFGQELSELTIDTWVAPRSHGSESNYIDPIIEKRDRSAQQGFTFGVDNYGHWTFQVGLGDSWEEIWVESGDLIDVYQWNHLTAVFDGNAGSLRLYKDGSLVAENSTPTGTIGPADVALKLGRNSQMDYIGEGKDVWKQNMFNGAVSQLETYDAALSGSEIRSKHDNEVSGLPATGYQELTVNPKQYDGDNHRPEYHAIAPTHWMNEPHGPLYFDGKYHLFYQHNPKGSYWRQIHWGHWVSDDMVHWNPVEEALRPEEGIDPAGCWSGDAVVDVDGCPKLLYTAGLTEGTDDQAIAEATSTFPEDDDVALTDWNKQGVVMRQPDDPGLMKNEFRDPHVWQENGEWYCLVGSGLQNGGGGTVLAFHSTDCVNWNYEGRALQLDSPDDYPHLGDNWELPVLLPIGTDANCNEKHVLCISPQGGDTEVWYWIGTWDTANFEFVRDHQDPLLIDEGNFHFTGPSGFVDPQTGRSILFTIAQDHRKEQLWHDSGWAHNAGTPIELSLRDDGRLGIAPIGEMESARSEKLLEMNDADPALVDDALENLTADTVELQLEIESNGATEYGFYSHYSPGGEEKTLVYYDESTGEIKTDRNQTSQDSTLMEAEQDKSSLTTQGPVDVGSDNLRLRAFIDKSLIECYVNSLKSVTTRAYPSRDDSTELRLYRDGDITVRSIEIWEMEDIQNGRPSSERYRPGYHFERESGWMNDPNGLVYHDGTYHMFYQAGESRRRWDHATSTDLVNWTEQGTKIPDTDSVQAYSGGAVVDVNDTAGFGENTIVTMYTGHHDGGEEDQRIAYSTDGGDTFTKYGGNPVLDEDTGNWRDPNPFWYDSTGNWRMVVARVEGNGPDRPAGIEIYESDDLKNWTYLSTYESDGVAWECPDLFELPVENADERRWVMTVSVDADHVEHHVGQFDGTTFVADNEVYADSGRDFYAAQSWTNEPATDSRLGLAWTSHWDYAADTPEDGWKGAQSFPRRITLRDTGSGIVPIQRLDGAVESNRKGVLADLSDEPLSPTHDPLAGTNVKGEMLELLATIDPGTADAVVLELRKGISQETRVTYDVGAEELFVDRGDAGAFFGDTDKDVASQPVALRDDGTLTVRVFVDRSIISTFANDGKKTMTNRIYPDETSVHATMTASGGTATIESLTAWDYSEGLVDGATYRIENRNSGKVLEIQDGGTGDGDTVQQWEWWGGDNQKWSAHEVDGGVFRFENANSGKVLDIKDAATDDGAYAMQWEWWGGDNQQWTVDRTPDGYYRVRNVNSGKVLDIEDTLTRDGAYAMQWEWWGGNNQQWKFERL</sequence>
<dbReference type="SMART" id="SM00458">
    <property type="entry name" value="RICIN"/>
    <property type="match status" value="1"/>
</dbReference>
<evidence type="ECO:0000256" key="2">
    <source>
        <dbReference type="ARBA" id="ARBA00022729"/>
    </source>
</evidence>
<protein>
    <submittedName>
        <fullName evidence="9">Ricin B lectin</fullName>
    </submittedName>
</protein>
<dbReference type="PROSITE" id="PS50231">
    <property type="entry name" value="RICIN_B_LECTIN"/>
    <property type="match status" value="1"/>
</dbReference>
<dbReference type="Pfam" id="PF13385">
    <property type="entry name" value="Laminin_G_3"/>
    <property type="match status" value="1"/>
</dbReference>
<dbReference type="Pfam" id="PF00251">
    <property type="entry name" value="Glyco_hydro_32N"/>
    <property type="match status" value="2"/>
</dbReference>
<dbReference type="KEGG" id="htu:Htur_4084"/>
<dbReference type="Pfam" id="PF08244">
    <property type="entry name" value="Glyco_hydro_32C"/>
    <property type="match status" value="2"/>
</dbReference>
<feature type="domain" description="LamG-like jellyroll fold" evidence="8">
    <location>
        <begin position="129"/>
        <end position="280"/>
    </location>
</feature>
<dbReference type="PANTHER" id="PTHR42800">
    <property type="entry name" value="EXOINULINASE INUD (AFU_ORTHOLOGUE AFUA_5G00480)"/>
    <property type="match status" value="1"/>
</dbReference>
<dbReference type="InterPro" id="IPR013148">
    <property type="entry name" value="Glyco_hydro_32_N"/>
</dbReference>
<dbReference type="GO" id="GO:0005737">
    <property type="term" value="C:cytoplasm"/>
    <property type="evidence" value="ECO:0007669"/>
    <property type="project" value="TreeGrafter"/>
</dbReference>